<sequence>MIHAEILKSAIFERVFADKTLFTHIKITTIITLENHLVSRVKSIKIQIVKNYGKNLGKWEYTGKILGN</sequence>
<evidence type="ECO:0000313" key="1">
    <source>
        <dbReference type="EMBL" id="REL27726.1"/>
    </source>
</evidence>
<dbReference type="Proteomes" id="UP000256478">
    <property type="component" value="Unassembled WGS sequence"/>
</dbReference>
<evidence type="ECO:0000313" key="2">
    <source>
        <dbReference type="Proteomes" id="UP000256478"/>
    </source>
</evidence>
<accession>A0A3E0TSV5</accession>
<reference evidence="1 2" key="1">
    <citation type="submission" date="2018-08" db="EMBL/GenBank/DDBJ databases">
        <title>Thalassotalea euphylliae genome.</title>
        <authorList>
            <person name="Summers S."/>
            <person name="Rice S.A."/>
            <person name="Freckelton M.L."/>
            <person name="Nedved B.T."/>
            <person name="Hadfield M.G."/>
        </authorList>
    </citation>
    <scope>NUCLEOTIDE SEQUENCE [LARGE SCALE GENOMIC DNA]</scope>
    <source>
        <strain evidence="1 2">H1</strain>
    </source>
</reference>
<dbReference type="AlphaFoldDB" id="A0A3E0TSV5"/>
<organism evidence="1 2">
    <name type="scientific">Thalassotalea euphylliae</name>
    <dbReference type="NCBI Taxonomy" id="1655234"/>
    <lineage>
        <taxon>Bacteria</taxon>
        <taxon>Pseudomonadati</taxon>
        <taxon>Pseudomonadota</taxon>
        <taxon>Gammaproteobacteria</taxon>
        <taxon>Alteromonadales</taxon>
        <taxon>Colwelliaceae</taxon>
        <taxon>Thalassotalea</taxon>
    </lineage>
</organism>
<protein>
    <submittedName>
        <fullName evidence="1">Uncharacterized protein</fullName>
    </submittedName>
</protein>
<name>A0A3E0TSV5_9GAMM</name>
<gene>
    <name evidence="1" type="ORF">DXX93_14945</name>
</gene>
<comment type="caution">
    <text evidence="1">The sequence shown here is derived from an EMBL/GenBank/DDBJ whole genome shotgun (WGS) entry which is preliminary data.</text>
</comment>
<proteinExistence type="predicted"/>
<dbReference type="EMBL" id="QUOU01000001">
    <property type="protein sequence ID" value="REL27726.1"/>
    <property type="molecule type" value="Genomic_DNA"/>
</dbReference>